<evidence type="ECO:0000256" key="2">
    <source>
        <dbReference type="ARBA" id="ARBA00006375"/>
    </source>
</evidence>
<dbReference type="PROSITE" id="PS50920">
    <property type="entry name" value="SOLCAR"/>
    <property type="match status" value="3"/>
</dbReference>
<keyword evidence="7 13" id="KW-0812">Transmembrane</keyword>
<dbReference type="InterPro" id="IPR018108">
    <property type="entry name" value="MCP_transmembrane"/>
</dbReference>
<sequence>MATGSPKFDLRTLAMSSKSSQTDSDALAYKISISEKESNKSLMSVSEGGNDQFDFFSVLYEGLISGGAAGVVVETALYPIDTIKTRLQAAHGGGKIILKGLYSGLNGNLAGVLPASAIFVGVYEPLKQKLLKSFPENLSAFAQLTAGAIGGVVSSFVRVPTEVVKQRMQNGQFSSAPDAVRLIVEKEGFKGLYAGYGSFLLRDLPFDAIQFCIYEQLRIGYKLAARRDLSDPENAMIGAFAGVISGAITTPLDVIKTRLMVQGSADQYKGICDCVRTIINEEGSHALLKGIGPRVLSIGIGGAIFFGVLERTKLILAQSHPQALAQKSTFSSKYD</sequence>
<dbReference type="EMBL" id="JARAOO010000004">
    <property type="protein sequence ID" value="KAJ7969767.1"/>
    <property type="molecule type" value="Genomic_DNA"/>
</dbReference>
<dbReference type="SUPFAM" id="SSF103506">
    <property type="entry name" value="Mitochondrial carrier"/>
    <property type="match status" value="1"/>
</dbReference>
<name>A0AAD7M4W1_QUISA</name>
<evidence type="ECO:0000256" key="4">
    <source>
        <dbReference type="ARBA" id="ARBA00022528"/>
    </source>
</evidence>
<evidence type="ECO:0000256" key="9">
    <source>
        <dbReference type="ARBA" id="ARBA00022946"/>
    </source>
</evidence>
<dbReference type="InterPro" id="IPR002067">
    <property type="entry name" value="MCP"/>
</dbReference>
<dbReference type="FunFam" id="1.50.40.10:FF:000038">
    <property type="entry name" value="S-adenosylmethionine carrier 1 chloroplastic/mitochondrial"/>
    <property type="match status" value="1"/>
</dbReference>
<keyword evidence="16" id="KW-1185">Reference proteome</keyword>
<evidence type="ECO:0000256" key="3">
    <source>
        <dbReference type="ARBA" id="ARBA00022448"/>
    </source>
</evidence>
<feature type="repeat" description="Solcar" evidence="13">
    <location>
        <begin position="56"/>
        <end position="129"/>
    </location>
</feature>
<proteinExistence type="inferred from homology"/>
<dbReference type="GO" id="GO:0055085">
    <property type="term" value="P:transmembrane transport"/>
    <property type="evidence" value="ECO:0007669"/>
    <property type="project" value="InterPro"/>
</dbReference>
<keyword evidence="9" id="KW-0809">Transit peptide</keyword>
<dbReference type="Gene3D" id="1.50.40.10">
    <property type="entry name" value="Mitochondrial carrier domain"/>
    <property type="match status" value="1"/>
</dbReference>
<evidence type="ECO:0000256" key="6">
    <source>
        <dbReference type="ARBA" id="ARBA00022691"/>
    </source>
</evidence>
<keyword evidence="6" id="KW-0949">S-adenosyl-L-methionine</keyword>
<reference evidence="15" key="1">
    <citation type="journal article" date="2023" name="Science">
        <title>Elucidation of the pathway for biosynthesis of saponin adjuvants from the soapbark tree.</title>
        <authorList>
            <person name="Reed J."/>
            <person name="Orme A."/>
            <person name="El-Demerdash A."/>
            <person name="Owen C."/>
            <person name="Martin L.B.B."/>
            <person name="Misra R.C."/>
            <person name="Kikuchi S."/>
            <person name="Rejzek M."/>
            <person name="Martin A.C."/>
            <person name="Harkess A."/>
            <person name="Leebens-Mack J."/>
            <person name="Louveau T."/>
            <person name="Stephenson M.J."/>
            <person name="Osbourn A."/>
        </authorList>
    </citation>
    <scope>NUCLEOTIDE SEQUENCE</scope>
    <source>
        <strain evidence="15">S10</strain>
    </source>
</reference>
<organism evidence="15 16">
    <name type="scientific">Quillaja saponaria</name>
    <name type="common">Soap bark tree</name>
    <dbReference type="NCBI Taxonomy" id="32244"/>
    <lineage>
        <taxon>Eukaryota</taxon>
        <taxon>Viridiplantae</taxon>
        <taxon>Streptophyta</taxon>
        <taxon>Embryophyta</taxon>
        <taxon>Tracheophyta</taxon>
        <taxon>Spermatophyta</taxon>
        <taxon>Magnoliopsida</taxon>
        <taxon>eudicotyledons</taxon>
        <taxon>Gunneridae</taxon>
        <taxon>Pentapetalae</taxon>
        <taxon>rosids</taxon>
        <taxon>fabids</taxon>
        <taxon>Fabales</taxon>
        <taxon>Quillajaceae</taxon>
        <taxon>Quillaja</taxon>
    </lineage>
</organism>
<dbReference type="AlphaFoldDB" id="A0AAD7M4W1"/>
<evidence type="ECO:0000256" key="11">
    <source>
        <dbReference type="ARBA" id="ARBA00023136"/>
    </source>
</evidence>
<protein>
    <submittedName>
        <fullName evidence="15">S-adenosylmethionine carrier 1, chloroplastic/mitochondrial</fullName>
    </submittedName>
</protein>
<comment type="similarity">
    <text evidence="2 14">Belongs to the mitochondrial carrier (TC 2.A.29) family.</text>
</comment>
<comment type="subcellular location">
    <subcellularLocation>
        <location evidence="1">Membrane</location>
        <topology evidence="1">Multi-pass membrane protein</topology>
    </subcellularLocation>
    <subcellularLocation>
        <location evidence="12">Plastid</location>
        <location evidence="12">Chloroplast membrane</location>
    </subcellularLocation>
</comment>
<evidence type="ECO:0000256" key="1">
    <source>
        <dbReference type="ARBA" id="ARBA00004141"/>
    </source>
</evidence>
<evidence type="ECO:0000256" key="8">
    <source>
        <dbReference type="ARBA" id="ARBA00022737"/>
    </source>
</evidence>
<evidence type="ECO:0000256" key="10">
    <source>
        <dbReference type="ARBA" id="ARBA00022989"/>
    </source>
</evidence>
<keyword evidence="4" id="KW-0150">Chloroplast</keyword>
<keyword evidence="5" id="KW-0934">Plastid</keyword>
<keyword evidence="8" id="KW-0677">Repeat</keyword>
<dbReference type="PANTHER" id="PTHR45667">
    <property type="entry name" value="S-ADENOSYLMETHIONINE MITOCHONDRIAL CARRIER PROTEIN"/>
    <property type="match status" value="1"/>
</dbReference>
<feature type="repeat" description="Solcar" evidence="13">
    <location>
        <begin position="233"/>
        <end position="315"/>
    </location>
</feature>
<evidence type="ECO:0000256" key="12">
    <source>
        <dbReference type="ARBA" id="ARBA00046299"/>
    </source>
</evidence>
<dbReference type="InterPro" id="IPR023395">
    <property type="entry name" value="MCP_dom_sf"/>
</dbReference>
<dbReference type="GO" id="GO:0031969">
    <property type="term" value="C:chloroplast membrane"/>
    <property type="evidence" value="ECO:0007669"/>
    <property type="project" value="UniProtKB-SubCell"/>
</dbReference>
<evidence type="ECO:0000256" key="13">
    <source>
        <dbReference type="PROSITE-ProRule" id="PRU00282"/>
    </source>
</evidence>
<dbReference type="Pfam" id="PF00153">
    <property type="entry name" value="Mito_carr"/>
    <property type="match status" value="3"/>
</dbReference>
<evidence type="ECO:0000313" key="15">
    <source>
        <dbReference type="EMBL" id="KAJ7969767.1"/>
    </source>
</evidence>
<evidence type="ECO:0000256" key="7">
    <source>
        <dbReference type="ARBA" id="ARBA00022692"/>
    </source>
</evidence>
<keyword evidence="11 13" id="KW-0472">Membrane</keyword>
<dbReference type="Proteomes" id="UP001163823">
    <property type="component" value="Chromosome 4"/>
</dbReference>
<comment type="caution">
    <text evidence="15">The sequence shown here is derived from an EMBL/GenBank/DDBJ whole genome shotgun (WGS) entry which is preliminary data.</text>
</comment>
<keyword evidence="3 14" id="KW-0813">Transport</keyword>
<dbReference type="KEGG" id="qsa:O6P43_008059"/>
<accession>A0AAD7M4W1</accession>
<evidence type="ECO:0000256" key="5">
    <source>
        <dbReference type="ARBA" id="ARBA00022640"/>
    </source>
</evidence>
<gene>
    <name evidence="15" type="ORF">O6P43_008059</name>
</gene>
<evidence type="ECO:0000256" key="14">
    <source>
        <dbReference type="RuleBase" id="RU000488"/>
    </source>
</evidence>
<feature type="repeat" description="Solcar" evidence="13">
    <location>
        <begin position="138"/>
        <end position="220"/>
    </location>
</feature>
<keyword evidence="10" id="KW-1133">Transmembrane helix</keyword>
<dbReference type="PRINTS" id="PR00926">
    <property type="entry name" value="MITOCARRIER"/>
</dbReference>
<evidence type="ECO:0000313" key="16">
    <source>
        <dbReference type="Proteomes" id="UP001163823"/>
    </source>
</evidence>